<dbReference type="AlphaFoldDB" id="A0A7G9Y4L6"/>
<dbReference type="SUPFAM" id="SSF54913">
    <property type="entry name" value="GlnB-like"/>
    <property type="match status" value="1"/>
</dbReference>
<sequence>MKLPEEGLLLRIFIGEADRYKGKPLYEQIVLEARGLNLAGTTVTRGIMGFGAASRVHTAKLLRLSEDLPVVVELVDMEENLNKLLPFLDEVVGEGLITLEKVRVIKYRHSNKDKMGDSSIPSGGRNNAAHTVSRCDDPETRL</sequence>
<feature type="compositionally biased region" description="Basic and acidic residues" evidence="2">
    <location>
        <begin position="133"/>
        <end position="142"/>
    </location>
</feature>
<protein>
    <submittedName>
        <fullName evidence="3">Uncharacterized protein</fullName>
    </submittedName>
</protein>
<dbReference type="Pfam" id="PF02641">
    <property type="entry name" value="DUF190"/>
    <property type="match status" value="1"/>
</dbReference>
<evidence type="ECO:0000313" key="3">
    <source>
        <dbReference type="EMBL" id="QNO42950.1"/>
    </source>
</evidence>
<name>A0A7G9Y4L6_9EURY</name>
<feature type="compositionally biased region" description="Polar residues" evidence="2">
    <location>
        <begin position="119"/>
        <end position="130"/>
    </location>
</feature>
<gene>
    <name evidence="3" type="ORF">IHLAGKGC_00006</name>
</gene>
<feature type="region of interest" description="Disordered" evidence="2">
    <location>
        <begin position="114"/>
        <end position="142"/>
    </location>
</feature>
<dbReference type="PANTHER" id="PTHR35983">
    <property type="entry name" value="UPF0166 PROTEIN TM_0021"/>
    <property type="match status" value="1"/>
</dbReference>
<dbReference type="EMBL" id="MT630782">
    <property type="protein sequence ID" value="QNO42950.1"/>
    <property type="molecule type" value="Genomic_DNA"/>
</dbReference>
<accession>A0A7G9Y4L6</accession>
<dbReference type="InterPro" id="IPR011322">
    <property type="entry name" value="N-reg_PII-like_a/b"/>
</dbReference>
<reference evidence="3" key="1">
    <citation type="submission" date="2020-06" db="EMBL/GenBank/DDBJ databases">
        <title>Unique genomic features of the anaerobic methanotrophic archaea.</title>
        <authorList>
            <person name="Chadwick G.L."/>
            <person name="Skennerton C.T."/>
            <person name="Laso-Perez R."/>
            <person name="Leu A.O."/>
            <person name="Speth D.R."/>
            <person name="Yu H."/>
            <person name="Morgan-Lang C."/>
            <person name="Hatzenpichler R."/>
            <person name="Goudeau D."/>
            <person name="Malmstrom R."/>
            <person name="Brazelton W.J."/>
            <person name="Woyke T."/>
            <person name="Hallam S.J."/>
            <person name="Tyson G.W."/>
            <person name="Wegener G."/>
            <person name="Boetius A."/>
            <person name="Orphan V."/>
        </authorList>
    </citation>
    <scope>NUCLEOTIDE SEQUENCE</scope>
</reference>
<evidence type="ECO:0000256" key="1">
    <source>
        <dbReference type="ARBA" id="ARBA00010554"/>
    </source>
</evidence>
<dbReference type="InterPro" id="IPR003793">
    <property type="entry name" value="UPF0166"/>
</dbReference>
<dbReference type="InterPro" id="IPR015867">
    <property type="entry name" value="N-reg_PII/ATP_PRibTrfase_C"/>
</dbReference>
<organism evidence="3">
    <name type="scientific">Candidatus Methanogaster sp. ANME-2c ERB4</name>
    <dbReference type="NCBI Taxonomy" id="2759911"/>
    <lineage>
        <taxon>Archaea</taxon>
        <taxon>Methanobacteriati</taxon>
        <taxon>Methanobacteriota</taxon>
        <taxon>Stenosarchaea group</taxon>
        <taxon>Methanomicrobia</taxon>
        <taxon>Methanosarcinales</taxon>
        <taxon>ANME-2 cluster</taxon>
        <taxon>Candidatus Methanogasteraceae</taxon>
        <taxon>Candidatus Methanogaster</taxon>
    </lineage>
</organism>
<dbReference type="PANTHER" id="PTHR35983:SF1">
    <property type="entry name" value="UPF0166 PROTEIN TM_0021"/>
    <property type="match status" value="1"/>
</dbReference>
<proteinExistence type="inferred from homology"/>
<evidence type="ECO:0000256" key="2">
    <source>
        <dbReference type="SAM" id="MobiDB-lite"/>
    </source>
</evidence>
<comment type="similarity">
    <text evidence="1">Belongs to the UPF0166 family.</text>
</comment>
<dbReference type="Gene3D" id="3.30.70.120">
    <property type="match status" value="1"/>
</dbReference>